<accession>A0A178MUS7</accession>
<keyword evidence="1" id="KW-0808">Transferase</keyword>
<dbReference type="InterPro" id="IPR023606">
    <property type="entry name" value="CoA-Trfase_III_dom_1_sf"/>
</dbReference>
<evidence type="ECO:0000313" key="3">
    <source>
        <dbReference type="EMBL" id="OAN52759.1"/>
    </source>
</evidence>
<dbReference type="Gene3D" id="3.30.1540.10">
    <property type="entry name" value="formyl-coa transferase, domain 3"/>
    <property type="match status" value="1"/>
</dbReference>
<evidence type="ECO:0000256" key="1">
    <source>
        <dbReference type="ARBA" id="ARBA00022679"/>
    </source>
</evidence>
<dbReference type="AlphaFoldDB" id="A0A178MUS7"/>
<evidence type="ECO:0000256" key="2">
    <source>
        <dbReference type="SAM" id="MobiDB-lite"/>
    </source>
</evidence>
<dbReference type="SUPFAM" id="SSF89796">
    <property type="entry name" value="CoA-transferase family III (CaiB/BaiF)"/>
    <property type="match status" value="1"/>
</dbReference>
<protein>
    <submittedName>
        <fullName evidence="3">Carnitine dehydratase</fullName>
    </submittedName>
</protein>
<dbReference type="Proteomes" id="UP000078428">
    <property type="component" value="Unassembled WGS sequence"/>
</dbReference>
<reference evidence="3 4" key="1">
    <citation type="submission" date="2016-04" db="EMBL/GenBank/DDBJ databases">
        <title>Draft genome sequence of freshwater magnetotactic bacteria Magnetospirillum marisnigri SP-1 and Magnetospirillum moscoviense BB-1.</title>
        <authorList>
            <person name="Koziaeva V."/>
            <person name="Dziuba M.V."/>
            <person name="Ivanov T.M."/>
            <person name="Kuznetsov B."/>
            <person name="Grouzdev D.S."/>
        </authorList>
    </citation>
    <scope>NUCLEOTIDE SEQUENCE [LARGE SCALE GENOMIC DNA]</scope>
    <source>
        <strain evidence="3 4">SP-1</strain>
    </source>
</reference>
<dbReference type="Pfam" id="PF02515">
    <property type="entry name" value="CoA_transf_3"/>
    <property type="match status" value="1"/>
</dbReference>
<dbReference type="InterPro" id="IPR044855">
    <property type="entry name" value="CoA-Trfase_III_dom3_sf"/>
</dbReference>
<dbReference type="InterPro" id="IPR003673">
    <property type="entry name" value="CoA-Trfase_fam_III"/>
</dbReference>
<sequence>MSLPLSGLLVVALEQAVAAPLCTSRLADAGARVIKIERPEGDFARGYDHVAQGESAYFVWINRGKDSLTLDIKAPEDAALLERILARADVFVQNLAPGAAERAGFGSEALRQRHPRLITCDITGYGEDGPYRDMKAYDLLVQAEVGLAAITGAPEAPGRVGVSVADIACGMYAHAGILQALLERERSGKGSGIAVSLFDALADWMTVPLLHHDYGGKAPERVGLNHPSIAPYGAFALGDGRQVVLSIQNEREWAQFCEVVLEHPAMTHDPRFASNRVRVANRPELETIITAVFAALDHAEAVRRLNAARIAYGSLNGVAELSDHVQLRRMAQPTPSGPVQMVAPPVQIRGENFTPRPVPALGQQSDSIRKEFAS</sequence>
<dbReference type="InterPro" id="IPR050483">
    <property type="entry name" value="CoA-transferase_III_domain"/>
</dbReference>
<dbReference type="STRING" id="1285242.A6A04_15795"/>
<feature type="region of interest" description="Disordered" evidence="2">
    <location>
        <begin position="352"/>
        <end position="374"/>
    </location>
</feature>
<dbReference type="PANTHER" id="PTHR48207:SF3">
    <property type="entry name" value="SUCCINATE--HYDROXYMETHYLGLUTARATE COA-TRANSFERASE"/>
    <property type="match status" value="1"/>
</dbReference>
<dbReference type="PANTHER" id="PTHR48207">
    <property type="entry name" value="SUCCINATE--HYDROXYMETHYLGLUTARATE COA-TRANSFERASE"/>
    <property type="match status" value="1"/>
</dbReference>
<gene>
    <name evidence="3" type="ORF">A6A04_15795</name>
</gene>
<dbReference type="EMBL" id="LWQT01000043">
    <property type="protein sequence ID" value="OAN52759.1"/>
    <property type="molecule type" value="Genomic_DNA"/>
</dbReference>
<comment type="caution">
    <text evidence="3">The sequence shown here is derived from an EMBL/GenBank/DDBJ whole genome shotgun (WGS) entry which is preliminary data.</text>
</comment>
<keyword evidence="4" id="KW-1185">Reference proteome</keyword>
<organism evidence="3 4">
    <name type="scientific">Paramagnetospirillum marisnigri</name>
    <dbReference type="NCBI Taxonomy" id="1285242"/>
    <lineage>
        <taxon>Bacteria</taxon>
        <taxon>Pseudomonadati</taxon>
        <taxon>Pseudomonadota</taxon>
        <taxon>Alphaproteobacteria</taxon>
        <taxon>Rhodospirillales</taxon>
        <taxon>Magnetospirillaceae</taxon>
        <taxon>Paramagnetospirillum</taxon>
    </lineage>
</organism>
<dbReference type="GO" id="GO:0008410">
    <property type="term" value="F:CoA-transferase activity"/>
    <property type="evidence" value="ECO:0007669"/>
    <property type="project" value="TreeGrafter"/>
</dbReference>
<dbReference type="OrthoDB" id="9781472at2"/>
<dbReference type="RefSeq" id="WP_068490835.1">
    <property type="nucleotide sequence ID" value="NZ_LWQT01000043.1"/>
</dbReference>
<proteinExistence type="predicted"/>
<name>A0A178MUS7_9PROT</name>
<evidence type="ECO:0000313" key="4">
    <source>
        <dbReference type="Proteomes" id="UP000078428"/>
    </source>
</evidence>
<dbReference type="Gene3D" id="3.40.50.10540">
    <property type="entry name" value="Crotonobetainyl-coa:carnitine coa-transferase, domain 1"/>
    <property type="match status" value="1"/>
</dbReference>